<protein>
    <recommendedName>
        <fullName evidence="4">Lipoprotein</fullName>
    </recommendedName>
</protein>
<organism evidence="2 3">
    <name type="scientific">Chroococcidiopsis cubana SAG 39.79</name>
    <dbReference type="NCBI Taxonomy" id="388085"/>
    <lineage>
        <taxon>Bacteria</taxon>
        <taxon>Bacillati</taxon>
        <taxon>Cyanobacteriota</taxon>
        <taxon>Cyanophyceae</taxon>
        <taxon>Chroococcidiopsidales</taxon>
        <taxon>Chroococcidiopsidaceae</taxon>
        <taxon>Chroococcidiopsis</taxon>
    </lineage>
</organism>
<dbReference type="PROSITE" id="PS51257">
    <property type="entry name" value="PROKAR_LIPOPROTEIN"/>
    <property type="match status" value="1"/>
</dbReference>
<keyword evidence="3" id="KW-1185">Reference proteome</keyword>
<accession>A0AB37UGK1</accession>
<dbReference type="AlphaFoldDB" id="A0AB37UGK1"/>
<name>A0AB37UGK1_9CYAN</name>
<dbReference type="NCBIfam" id="NF038039">
    <property type="entry name" value="WGxxGxxG-CTERM"/>
    <property type="match status" value="1"/>
</dbReference>
<keyword evidence="1" id="KW-0812">Transmembrane</keyword>
<proteinExistence type="predicted"/>
<evidence type="ECO:0000313" key="3">
    <source>
        <dbReference type="Proteomes" id="UP000282574"/>
    </source>
</evidence>
<dbReference type="EMBL" id="RSCK01000043">
    <property type="protein sequence ID" value="RUT10396.1"/>
    <property type="molecule type" value="Genomic_DNA"/>
</dbReference>
<dbReference type="Proteomes" id="UP000282574">
    <property type="component" value="Unassembled WGS sequence"/>
</dbReference>
<gene>
    <name evidence="2" type="ORF">DSM107010_42840</name>
</gene>
<keyword evidence="1" id="KW-0472">Membrane</keyword>
<sequence length="80" mass="8577">MMSFKLPKIVSASVLILSAVVLIFTLYSCAPRPVTPVPPTTVAPRVVYTDGGFDWGWLGLIGLFGLAGLAGGRKRRDTTR</sequence>
<keyword evidence="1" id="KW-1133">Transmembrane helix</keyword>
<evidence type="ECO:0000256" key="1">
    <source>
        <dbReference type="SAM" id="Phobius"/>
    </source>
</evidence>
<comment type="caution">
    <text evidence="2">The sequence shown here is derived from an EMBL/GenBank/DDBJ whole genome shotgun (WGS) entry which is preliminary data.</text>
</comment>
<dbReference type="NCBIfam" id="NF041742">
    <property type="entry name" value="WGxxGxxG_fam"/>
    <property type="match status" value="1"/>
</dbReference>
<evidence type="ECO:0000313" key="2">
    <source>
        <dbReference type="EMBL" id="RUT10396.1"/>
    </source>
</evidence>
<feature type="transmembrane region" description="Helical" evidence="1">
    <location>
        <begin position="55"/>
        <end position="72"/>
    </location>
</feature>
<reference evidence="2 3" key="1">
    <citation type="journal article" date="2019" name="Genome Biol. Evol.">
        <title>Day and night: Metabolic profiles and evolutionary relationships of six axenic non-marine cyanobacteria.</title>
        <authorList>
            <person name="Will S.E."/>
            <person name="Henke P."/>
            <person name="Boedeker C."/>
            <person name="Huang S."/>
            <person name="Brinkmann H."/>
            <person name="Rohde M."/>
            <person name="Jarek M."/>
            <person name="Friedl T."/>
            <person name="Seufert S."/>
            <person name="Schumacher M."/>
            <person name="Overmann J."/>
            <person name="Neumann-Schaal M."/>
            <person name="Petersen J."/>
        </authorList>
    </citation>
    <scope>NUCLEOTIDE SEQUENCE [LARGE SCALE GENOMIC DNA]</scope>
    <source>
        <strain evidence="2 3">SAG 39.79</strain>
    </source>
</reference>
<evidence type="ECO:0008006" key="4">
    <source>
        <dbReference type="Google" id="ProtNLM"/>
    </source>
</evidence>
<dbReference type="RefSeq" id="WP_015155816.1">
    <property type="nucleotide sequence ID" value="NZ_JAVKZF010000001.1"/>
</dbReference>